<evidence type="ECO:0000313" key="3">
    <source>
        <dbReference type="Proteomes" id="UP001295684"/>
    </source>
</evidence>
<keyword evidence="3" id="KW-1185">Reference proteome</keyword>
<feature type="region of interest" description="Disordered" evidence="1">
    <location>
        <begin position="147"/>
        <end position="212"/>
    </location>
</feature>
<feature type="compositionally biased region" description="Basic and acidic residues" evidence="1">
    <location>
        <begin position="199"/>
        <end position="209"/>
    </location>
</feature>
<feature type="region of interest" description="Disordered" evidence="1">
    <location>
        <begin position="34"/>
        <end position="134"/>
    </location>
</feature>
<dbReference type="AlphaFoldDB" id="A0AAD1TZH6"/>
<dbReference type="Proteomes" id="UP001295684">
    <property type="component" value="Unassembled WGS sequence"/>
</dbReference>
<evidence type="ECO:0000313" key="2">
    <source>
        <dbReference type="EMBL" id="CAI2359200.1"/>
    </source>
</evidence>
<accession>A0AAD1TZH6</accession>
<feature type="compositionally biased region" description="Polar residues" evidence="1">
    <location>
        <begin position="61"/>
        <end position="72"/>
    </location>
</feature>
<feature type="compositionally biased region" description="Basic and acidic residues" evidence="1">
    <location>
        <begin position="89"/>
        <end position="108"/>
    </location>
</feature>
<sequence>MSEREDLSDSENSQLEEDLEEILKLKEKIMKIKRKRSRSVNRTVNKSRDGRKHKQKESNVRSRSGSNDTIATYNPILGYSESEPKRKRLKEEYSEYVREKIRQDEKSKSRTRKHVRIDDSHHDTASLHNFKNDYAHKQRYKHSYFKYRDDNSSTSPARHQEDTFSYIKVEDATGRDKYRDDSLNKRESSPAGTIVSILPHEHESPIQKENKKRALAAELQAQIQLKNERKQKEKESKKNMDYKYLYEYMQSDPFGKMGAGAPLRDAQGHIVANRLKTMDEATSKSFHQSFYNQNSEGKHQKAEEINEKNKMQNLNEEEIGLQFLSWNNQEKHRKEMLQEEWKHELDEQAERLKTRKDEEKRKKLVYDLKLEEKIKKDLRELSEEFERETGTKSNKHNNFSVGKENSVNYLVTKRRKHNKGSEYHKSRMSSKDGSIDRMEDFNGLEEEDDNDVRSRIDQGYTNDVNIKNLREDLRRREGAVNAKIHTMKQSNILQQAEIRSTFDSLLQLQQDMEEKNKDRRTSNGDFYSTLAHESKALLNSLRAGKRNSLPPNYSYSQTMPPGLENPYKTPYEQRFGVDRNREEAPSFHHESVFINTDAPQPSQGSPNEVLDDLINSYGGPNTSQFSLPLPKSSMRHQADMPPMEQPYNDEVFNTEESQAIEGNPEDSLNQLVNEVEESNNNLQEVT</sequence>
<reference evidence="2" key="1">
    <citation type="submission" date="2023-07" db="EMBL/GenBank/DDBJ databases">
        <authorList>
            <consortium name="AG Swart"/>
            <person name="Singh M."/>
            <person name="Singh A."/>
            <person name="Seah K."/>
            <person name="Emmerich C."/>
        </authorList>
    </citation>
    <scope>NUCLEOTIDE SEQUENCE</scope>
    <source>
        <strain evidence="2">DP1</strain>
    </source>
</reference>
<name>A0AAD1TZH6_EUPCR</name>
<organism evidence="2 3">
    <name type="scientific">Euplotes crassus</name>
    <dbReference type="NCBI Taxonomy" id="5936"/>
    <lineage>
        <taxon>Eukaryota</taxon>
        <taxon>Sar</taxon>
        <taxon>Alveolata</taxon>
        <taxon>Ciliophora</taxon>
        <taxon>Intramacronucleata</taxon>
        <taxon>Spirotrichea</taxon>
        <taxon>Hypotrichia</taxon>
        <taxon>Euplotida</taxon>
        <taxon>Euplotidae</taxon>
        <taxon>Moneuplotes</taxon>
    </lineage>
</organism>
<proteinExistence type="predicted"/>
<feature type="region of interest" description="Disordered" evidence="1">
    <location>
        <begin position="619"/>
        <end position="651"/>
    </location>
</feature>
<feature type="compositionally biased region" description="Basic and acidic residues" evidence="1">
    <location>
        <begin position="158"/>
        <end position="188"/>
    </location>
</feature>
<feature type="compositionally biased region" description="Polar residues" evidence="1">
    <location>
        <begin position="396"/>
        <end position="409"/>
    </location>
</feature>
<gene>
    <name evidence="2" type="ORF">ECRASSUSDP1_LOCUS485</name>
</gene>
<feature type="compositionally biased region" description="Basic and acidic residues" evidence="1">
    <location>
        <begin position="116"/>
        <end position="134"/>
    </location>
</feature>
<evidence type="ECO:0000256" key="1">
    <source>
        <dbReference type="SAM" id="MobiDB-lite"/>
    </source>
</evidence>
<feature type="region of interest" description="Disordered" evidence="1">
    <location>
        <begin position="544"/>
        <end position="567"/>
    </location>
</feature>
<dbReference type="EMBL" id="CAMPGE010000453">
    <property type="protein sequence ID" value="CAI2359200.1"/>
    <property type="molecule type" value="Genomic_DNA"/>
</dbReference>
<comment type="caution">
    <text evidence="2">The sequence shown here is derived from an EMBL/GenBank/DDBJ whole genome shotgun (WGS) entry which is preliminary data.</text>
</comment>
<feature type="region of interest" description="Disordered" evidence="1">
    <location>
        <begin position="386"/>
        <end position="436"/>
    </location>
</feature>
<feature type="compositionally biased region" description="Basic and acidic residues" evidence="1">
    <location>
        <begin position="419"/>
        <end position="436"/>
    </location>
</feature>
<feature type="compositionally biased region" description="Polar residues" evidence="1">
    <location>
        <begin position="549"/>
        <end position="559"/>
    </location>
</feature>
<protein>
    <submittedName>
        <fullName evidence="2">Uncharacterized protein</fullName>
    </submittedName>
</protein>